<accession>A0ABT4CXY6</accession>
<keyword evidence="4" id="KW-1185">Reference proteome</keyword>
<gene>
    <name evidence="3" type="ORF">OXH55_19340</name>
</gene>
<evidence type="ECO:0000259" key="2">
    <source>
        <dbReference type="Pfam" id="PF04324"/>
    </source>
</evidence>
<dbReference type="Pfam" id="PF04324">
    <property type="entry name" value="Fer2_BFD"/>
    <property type="match status" value="1"/>
</dbReference>
<dbReference type="Gene3D" id="3.30.9.10">
    <property type="entry name" value="D-Amino Acid Oxidase, subunit A, domain 2"/>
    <property type="match status" value="1"/>
</dbReference>
<dbReference type="Proteomes" id="UP001079657">
    <property type="component" value="Unassembled WGS sequence"/>
</dbReference>
<protein>
    <submittedName>
        <fullName evidence="3">NAD(P)/FAD-dependent oxidoreductase</fullName>
    </submittedName>
</protein>
<dbReference type="PANTHER" id="PTHR42720">
    <property type="entry name" value="GLYCEROL-3-PHOSPHATE DEHYDROGENASE"/>
    <property type="match status" value="1"/>
</dbReference>
<name>A0ABT4CXY6_9CLOT</name>
<evidence type="ECO:0000313" key="4">
    <source>
        <dbReference type="Proteomes" id="UP001079657"/>
    </source>
</evidence>
<proteinExistence type="predicted"/>
<dbReference type="Gene3D" id="3.50.50.60">
    <property type="entry name" value="FAD/NAD(P)-binding domain"/>
    <property type="match status" value="1"/>
</dbReference>
<feature type="domain" description="FAD dependent oxidoreductase" evidence="1">
    <location>
        <begin position="3"/>
        <end position="352"/>
    </location>
</feature>
<dbReference type="EMBL" id="JAPQES010000011">
    <property type="protein sequence ID" value="MCY6372749.1"/>
    <property type="molecule type" value="Genomic_DNA"/>
</dbReference>
<dbReference type="InterPro" id="IPR041854">
    <property type="entry name" value="BFD-like_2Fe2S-bd_dom_sf"/>
</dbReference>
<dbReference type="InterPro" id="IPR006076">
    <property type="entry name" value="FAD-dep_OxRdtase"/>
</dbReference>
<comment type="caution">
    <text evidence="3">The sequence shown here is derived from an EMBL/GenBank/DDBJ whole genome shotgun (WGS) entry which is preliminary data.</text>
</comment>
<organism evidence="3 4">
    <name type="scientific">Clostridium ganghwense</name>
    <dbReference type="NCBI Taxonomy" id="312089"/>
    <lineage>
        <taxon>Bacteria</taxon>
        <taxon>Bacillati</taxon>
        <taxon>Bacillota</taxon>
        <taxon>Clostridia</taxon>
        <taxon>Eubacteriales</taxon>
        <taxon>Clostridiaceae</taxon>
        <taxon>Clostridium</taxon>
    </lineage>
</organism>
<dbReference type="CDD" id="cd19946">
    <property type="entry name" value="GlpA-like_Fer2_BFD-like"/>
    <property type="match status" value="1"/>
</dbReference>
<feature type="domain" description="BFD-like [2Fe-2S]-binding" evidence="2">
    <location>
        <begin position="398"/>
        <end position="450"/>
    </location>
</feature>
<dbReference type="Pfam" id="PF01266">
    <property type="entry name" value="DAO"/>
    <property type="match status" value="1"/>
</dbReference>
<evidence type="ECO:0000259" key="1">
    <source>
        <dbReference type="Pfam" id="PF01266"/>
    </source>
</evidence>
<dbReference type="PANTHER" id="PTHR42720:SF1">
    <property type="entry name" value="GLYCEROL 3-PHOSPHATE OXIDASE"/>
    <property type="match status" value="1"/>
</dbReference>
<sequence length="479" mass="52542">MYDITIVGAGVTGCAIARELSKYKLKTCVLEKEVDVASGTSKANSGIVHAGEDPVTGTLKAKLNVRGNELYDKLKEELDFPFKRNESLVLCFDKKDIHKLEEMRQRGLRNGVPDTMEILNREEVIKLEPNLSDKVVAALRLPTGGIVCPYELTIALAENACTNGVEFKFNTKVEGVDKRKNKYIIKTNKGEIETKIVINAAGLFADNLNNMVSKRKINIIPRKGEYCLFDKAVGSMASRTLFQLPTKMGKGVLVTPTVDGNLLIGPTSIEMDDKGNKDTTREGIDDVLEKAKLTIKEIPMKQVITSFTGLRAHEVDGDFIIGEVEDAKNFINAAGIESPGLTSAPAIAEMVSNIILEKLAPEKNDKFNPIRKAIPKFREMNNEDRKTLIAKDAAYGKIVCRCETVTEGEIVNAIKRPLGATTLDGIKRRTRAGMGRCQSGFCSTKLVDILVRELGISHTEVTKFGGKSNVLVGKPKDNI</sequence>
<dbReference type="SUPFAM" id="SSF51905">
    <property type="entry name" value="FAD/NAD(P)-binding domain"/>
    <property type="match status" value="1"/>
</dbReference>
<reference evidence="3" key="1">
    <citation type="submission" date="2022-12" db="EMBL/GenBank/DDBJ databases">
        <authorList>
            <person name="Wang J."/>
        </authorList>
    </citation>
    <scope>NUCLEOTIDE SEQUENCE</scope>
    <source>
        <strain evidence="3">HY-42-06</strain>
    </source>
</reference>
<dbReference type="InterPro" id="IPR052745">
    <property type="entry name" value="G3P_Oxidase/Oxidoreductase"/>
</dbReference>
<dbReference type="InterPro" id="IPR007419">
    <property type="entry name" value="BFD-like_2Fe2S-bd_dom"/>
</dbReference>
<evidence type="ECO:0000313" key="3">
    <source>
        <dbReference type="EMBL" id="MCY6372749.1"/>
    </source>
</evidence>
<dbReference type="RefSeq" id="WP_268051811.1">
    <property type="nucleotide sequence ID" value="NZ_JAPQES010000011.1"/>
</dbReference>
<dbReference type="InterPro" id="IPR036188">
    <property type="entry name" value="FAD/NAD-bd_sf"/>
</dbReference>
<dbReference type="Gene3D" id="1.10.10.1100">
    <property type="entry name" value="BFD-like [2Fe-2S]-binding domain"/>
    <property type="match status" value="1"/>
</dbReference>